<evidence type="ECO:0000313" key="5">
    <source>
        <dbReference type="Proteomes" id="UP000695022"/>
    </source>
</evidence>
<dbReference type="Gene3D" id="2.30.29.30">
    <property type="entry name" value="Pleckstrin-homology domain (PH domain)/Phosphotyrosine-binding domain (PTB)"/>
    <property type="match status" value="1"/>
</dbReference>
<dbReference type="PROSITE" id="PS50196">
    <property type="entry name" value="RANBD1"/>
    <property type="match status" value="1"/>
</dbReference>
<feature type="compositionally biased region" description="Low complexity" evidence="3">
    <location>
        <begin position="537"/>
        <end position="551"/>
    </location>
</feature>
<accession>A0ABM1E566</accession>
<dbReference type="SMART" id="SM00160">
    <property type="entry name" value="RanBD"/>
    <property type="match status" value="1"/>
</dbReference>
<feature type="region of interest" description="Disordered" evidence="3">
    <location>
        <begin position="457"/>
        <end position="582"/>
    </location>
</feature>
<dbReference type="InterPro" id="IPR011993">
    <property type="entry name" value="PH-like_dom_sf"/>
</dbReference>
<gene>
    <name evidence="6" type="primary">LOC106808930</name>
</gene>
<feature type="compositionally biased region" description="Acidic residues" evidence="3">
    <location>
        <begin position="276"/>
        <end position="298"/>
    </location>
</feature>
<dbReference type="InterPro" id="IPR000156">
    <property type="entry name" value="Ran_bind_dom"/>
</dbReference>
<keyword evidence="2" id="KW-0539">Nucleus</keyword>
<feature type="domain" description="RanBD1" evidence="4">
    <location>
        <begin position="330"/>
        <end position="409"/>
    </location>
</feature>
<feature type="compositionally biased region" description="Polar residues" evidence="3">
    <location>
        <begin position="557"/>
        <end position="574"/>
    </location>
</feature>
<dbReference type="GeneID" id="106808930"/>
<protein>
    <submittedName>
        <fullName evidence="6">Ran-binding protein 3-like isoform X1</fullName>
    </submittedName>
</protein>
<dbReference type="RefSeq" id="XP_014667337.1">
    <property type="nucleotide sequence ID" value="XM_014811851.1"/>
</dbReference>
<dbReference type="PANTHER" id="PTHR23138:SF142">
    <property type="entry name" value="RAN-BINDING PROTEIN 3B-RELATED"/>
    <property type="match status" value="1"/>
</dbReference>
<dbReference type="CDD" id="cd13180">
    <property type="entry name" value="RanBD_RanBP3"/>
    <property type="match status" value="1"/>
</dbReference>
<feature type="compositionally biased region" description="Polar residues" evidence="3">
    <location>
        <begin position="514"/>
        <end position="529"/>
    </location>
</feature>
<feature type="region of interest" description="Disordered" evidence="3">
    <location>
        <begin position="117"/>
        <end position="144"/>
    </location>
</feature>
<reference evidence="6" key="1">
    <citation type="submission" date="2025-08" db="UniProtKB">
        <authorList>
            <consortium name="RefSeq"/>
        </authorList>
    </citation>
    <scope>IDENTIFICATION</scope>
</reference>
<sequence length="582" mass="62876">MAAHSQPAKWQVNPAADSSEESSGSTNGHTVQQARPFGLNHEHSRPFGSASAPSNNIFLTAATGTQNPFAVKSQKSSGHGDSSCDSLSGEEEAKPIIAPPTFRVSKLSSVEGRVKVEMSKPGPSLPDSSSNSNFTEAKPHLPPAFGGFGGQTSFPVTAMGKCLLRPSALSAQTAMINSQKKGAGNKENREHSPENLEKTPPLEKACSRVEKDGTALQASDTNTSDRHVPVTSANNYFLQFSQPVASSSSPPEVKSESAFVFGQNMTERVVNAPQEDSSEEKDKEEEQDEDEKEESEEDSPGKHAAGSRSPKTLAESAQEYEARQSKRHFNEVTVITGEENESNVLQIHGKLFRFEHDTKNWLEKGAGLLRLNDMQGLEEGDFQSRLVMRSHGSLRVILNTKIWSGMMVEKASKKSVRVTAVENGDPRIYQILVNLKDAEQLFNAIEWRIQSLKIREQTRRDTKRTHDDVDSKSVESRDTDALASASKKSKAVDSPGRADSLSLTPTTDAHEESNSSLPDTETEVSNDSLPSGRLTVPSTSVPSSPPRSDSSCMTPEKSAQPSSVASPEGSTEGQSVGDPCPE</sequence>
<evidence type="ECO:0000256" key="2">
    <source>
        <dbReference type="ARBA" id="ARBA00023242"/>
    </source>
</evidence>
<dbReference type="SUPFAM" id="SSF50729">
    <property type="entry name" value="PH domain-like"/>
    <property type="match status" value="1"/>
</dbReference>
<feature type="compositionally biased region" description="Polar residues" evidence="3">
    <location>
        <begin position="21"/>
        <end position="33"/>
    </location>
</feature>
<evidence type="ECO:0000259" key="4">
    <source>
        <dbReference type="PROSITE" id="PS50196"/>
    </source>
</evidence>
<proteinExistence type="predicted"/>
<name>A0ABM1E566_PRICU</name>
<dbReference type="Pfam" id="PF00638">
    <property type="entry name" value="Ran_BP1"/>
    <property type="match status" value="1"/>
</dbReference>
<feature type="compositionally biased region" description="Polar residues" evidence="3">
    <location>
        <begin position="126"/>
        <end position="135"/>
    </location>
</feature>
<comment type="subcellular location">
    <subcellularLocation>
        <location evidence="1">Nucleus</location>
    </subcellularLocation>
</comment>
<feature type="region of interest" description="Disordered" evidence="3">
    <location>
        <begin position="1"/>
        <end position="100"/>
    </location>
</feature>
<keyword evidence="5" id="KW-1185">Reference proteome</keyword>
<dbReference type="InterPro" id="IPR045255">
    <property type="entry name" value="RanBP1-like"/>
</dbReference>
<evidence type="ECO:0000256" key="1">
    <source>
        <dbReference type="ARBA" id="ARBA00004123"/>
    </source>
</evidence>
<dbReference type="PANTHER" id="PTHR23138">
    <property type="entry name" value="RAN BINDING PROTEIN"/>
    <property type="match status" value="1"/>
</dbReference>
<feature type="region of interest" description="Disordered" evidence="3">
    <location>
        <begin position="178"/>
        <end position="228"/>
    </location>
</feature>
<evidence type="ECO:0000313" key="6">
    <source>
        <dbReference type="RefSeq" id="XP_014667337.1"/>
    </source>
</evidence>
<organism evidence="5 6">
    <name type="scientific">Priapulus caudatus</name>
    <name type="common">Priapulid worm</name>
    <dbReference type="NCBI Taxonomy" id="37621"/>
    <lineage>
        <taxon>Eukaryota</taxon>
        <taxon>Metazoa</taxon>
        <taxon>Ecdysozoa</taxon>
        <taxon>Scalidophora</taxon>
        <taxon>Priapulida</taxon>
        <taxon>Priapulimorpha</taxon>
        <taxon>Priapulimorphida</taxon>
        <taxon>Priapulidae</taxon>
        <taxon>Priapulus</taxon>
    </lineage>
</organism>
<feature type="compositionally biased region" description="Polar residues" evidence="3">
    <location>
        <begin position="51"/>
        <end position="86"/>
    </location>
</feature>
<feature type="compositionally biased region" description="Basic and acidic residues" evidence="3">
    <location>
        <begin position="457"/>
        <end position="480"/>
    </location>
</feature>
<feature type="compositionally biased region" description="Basic and acidic residues" evidence="3">
    <location>
        <begin position="184"/>
        <end position="213"/>
    </location>
</feature>
<dbReference type="Proteomes" id="UP000695022">
    <property type="component" value="Unplaced"/>
</dbReference>
<evidence type="ECO:0000256" key="3">
    <source>
        <dbReference type="SAM" id="MobiDB-lite"/>
    </source>
</evidence>
<feature type="region of interest" description="Disordered" evidence="3">
    <location>
        <begin position="270"/>
        <end position="325"/>
    </location>
</feature>